<proteinExistence type="predicted"/>
<protein>
    <submittedName>
        <fullName evidence="2">Uncharacterized protein</fullName>
    </submittedName>
</protein>
<feature type="non-terminal residue" evidence="2">
    <location>
        <position position="1"/>
    </location>
</feature>
<sequence length="679" mass="75702">DGSTDVTEMLPPTFGILDTAKVGWSKTTDVRVFDSAPPPVKLSRVSEISFQPLQLAVNVQNQMQNVSRNYKTFKRARHKGTVEFVAEENIIPESYKLESTPYEGPLETISMTKGLQFAPIHEYSDVYHYGNSYVKSRKRRNASEKQNIFKAKKTALHLHGSNSDIKDGEEKNVSEIFLPKSKEMMYSASTVYKTPVGRRTNAKKQPSKYCRVSGDVEIVDKSFVKPETYNIVAVPYDGPVSCLECGKELSFTPLQECIALYNSGISHKKTRLRDSSTESSASFSSSSSCSSSSISRASAYASEKREELKQKAILYVTPDNENDADVVITKSPKRKGIFTFWRRAAATPSEKEGSFSHDEKEKLKTSSKHHLVQSQTVLEEPRKNLDIKSEDEKMTARLSIKKEPSTTSGYDDGNSRRGKFDKKESLNRSSSSLSGQNRANVETKKNAVSSLKCDTEFSDGVPLNLKSSRGFFRQESAVSSMSAILSHKSSKSNKGGRLSKTDESKLVDKNNTISLEKDGVSTQSNIKKCDRRNGIRYPAKVKVKCKMRNTDNSLQRNSSMKATERSVSDNAVSRKSSFVIKEFCLRRPPCNSEAKGAIHSSSKYEPEKVAHITEAVETDGETIVERQGADFPDCADKSIACEKLEMKRLSGSGIALKENNKECRKFILVMAWKEVERSG</sequence>
<evidence type="ECO:0000313" key="2">
    <source>
        <dbReference type="EMBL" id="VDK88012.1"/>
    </source>
</evidence>
<feature type="region of interest" description="Disordered" evidence="1">
    <location>
        <begin position="271"/>
        <end position="292"/>
    </location>
</feature>
<feature type="compositionally biased region" description="Low complexity" evidence="1">
    <location>
        <begin position="277"/>
        <end position="292"/>
    </location>
</feature>
<accession>A0A3P6TIR1</accession>
<evidence type="ECO:0000313" key="3">
    <source>
        <dbReference type="Proteomes" id="UP000277928"/>
    </source>
</evidence>
<dbReference type="OrthoDB" id="5877753at2759"/>
<dbReference type="EMBL" id="UYRX01001069">
    <property type="protein sequence ID" value="VDK88012.1"/>
    <property type="molecule type" value="Genomic_DNA"/>
</dbReference>
<evidence type="ECO:0000256" key="1">
    <source>
        <dbReference type="SAM" id="MobiDB-lite"/>
    </source>
</evidence>
<dbReference type="STRING" id="42156.A0A3P6TIR1"/>
<feature type="compositionally biased region" description="Basic and acidic residues" evidence="1">
    <location>
        <begin position="379"/>
        <end position="404"/>
    </location>
</feature>
<feature type="region of interest" description="Disordered" evidence="1">
    <location>
        <begin position="349"/>
        <end position="446"/>
    </location>
</feature>
<name>A0A3P6TIR1_LITSI</name>
<feature type="region of interest" description="Disordered" evidence="1">
    <location>
        <begin position="483"/>
        <end position="505"/>
    </location>
</feature>
<gene>
    <name evidence="2" type="ORF">NLS_LOCUS8448</name>
</gene>
<dbReference type="Proteomes" id="UP000277928">
    <property type="component" value="Unassembled WGS sequence"/>
</dbReference>
<dbReference type="AlphaFoldDB" id="A0A3P6TIR1"/>
<reference evidence="2 3" key="1">
    <citation type="submission" date="2018-08" db="EMBL/GenBank/DDBJ databases">
        <authorList>
            <person name="Laetsch R D."/>
            <person name="Stevens L."/>
            <person name="Kumar S."/>
            <person name="Blaxter L. M."/>
        </authorList>
    </citation>
    <scope>NUCLEOTIDE SEQUENCE [LARGE SCALE GENOMIC DNA]</scope>
</reference>
<organism evidence="2 3">
    <name type="scientific">Litomosoides sigmodontis</name>
    <name type="common">Filarial nematode worm</name>
    <dbReference type="NCBI Taxonomy" id="42156"/>
    <lineage>
        <taxon>Eukaryota</taxon>
        <taxon>Metazoa</taxon>
        <taxon>Ecdysozoa</taxon>
        <taxon>Nematoda</taxon>
        <taxon>Chromadorea</taxon>
        <taxon>Rhabditida</taxon>
        <taxon>Spirurina</taxon>
        <taxon>Spiruromorpha</taxon>
        <taxon>Filarioidea</taxon>
        <taxon>Onchocercidae</taxon>
        <taxon>Litomosoides</taxon>
    </lineage>
</organism>
<keyword evidence="3" id="KW-1185">Reference proteome</keyword>
<feature type="compositionally biased region" description="Basic and acidic residues" evidence="1">
    <location>
        <begin position="349"/>
        <end position="364"/>
    </location>
</feature>